<reference evidence="1" key="1">
    <citation type="submission" date="2022-03" db="EMBL/GenBank/DDBJ databases">
        <authorList>
            <person name="Brunel B."/>
        </authorList>
    </citation>
    <scope>NUCLEOTIDE SEQUENCE</scope>
    <source>
        <strain evidence="1">STM4922sample</strain>
    </source>
</reference>
<name>A0ABM9EAN0_9HYPH</name>
<sequence>MHVLSLPPAFVLSQDQTLKLSKTLIWLYLVTL</sequence>
<keyword evidence="2" id="KW-1185">Reference proteome</keyword>
<evidence type="ECO:0000313" key="2">
    <source>
        <dbReference type="Proteomes" id="UP001152604"/>
    </source>
</evidence>
<proteinExistence type="predicted"/>
<comment type="caution">
    <text evidence="1">The sequence shown here is derived from an EMBL/GenBank/DDBJ whole genome shotgun (WGS) entry which is preliminary data.</text>
</comment>
<dbReference type="EMBL" id="CAKXZS010000043">
    <property type="protein sequence ID" value="CAH2406231.1"/>
    <property type="molecule type" value="Genomic_DNA"/>
</dbReference>
<evidence type="ECO:0000313" key="1">
    <source>
        <dbReference type="EMBL" id="CAH2406231.1"/>
    </source>
</evidence>
<accession>A0ABM9EAN0</accession>
<dbReference type="Proteomes" id="UP001152604">
    <property type="component" value="Unassembled WGS sequence"/>
</dbReference>
<gene>
    <name evidence="1" type="ORF">MES4922_480009</name>
</gene>
<protein>
    <submittedName>
        <fullName evidence="1">Uncharacterized protein</fullName>
    </submittedName>
</protein>
<organism evidence="1 2">
    <name type="scientific">Mesorhizobium ventifaucium</name>
    <dbReference type="NCBI Taxonomy" id="666020"/>
    <lineage>
        <taxon>Bacteria</taxon>
        <taxon>Pseudomonadati</taxon>
        <taxon>Pseudomonadota</taxon>
        <taxon>Alphaproteobacteria</taxon>
        <taxon>Hyphomicrobiales</taxon>
        <taxon>Phyllobacteriaceae</taxon>
        <taxon>Mesorhizobium</taxon>
    </lineage>
</organism>